<name>A0A6J6ZK02_9ZZZZ</name>
<protein>
    <submittedName>
        <fullName evidence="1">Unannotated protein</fullName>
    </submittedName>
</protein>
<dbReference type="EMBL" id="CAFAAQ010000191">
    <property type="protein sequence ID" value="CAB4819408.1"/>
    <property type="molecule type" value="Genomic_DNA"/>
</dbReference>
<reference evidence="1" key="1">
    <citation type="submission" date="2020-05" db="EMBL/GenBank/DDBJ databases">
        <authorList>
            <person name="Chiriac C."/>
            <person name="Salcher M."/>
            <person name="Ghai R."/>
            <person name="Kavagutti S V."/>
        </authorList>
    </citation>
    <scope>NUCLEOTIDE SEQUENCE</scope>
</reference>
<accession>A0A6J6ZK02</accession>
<proteinExistence type="predicted"/>
<dbReference type="AlphaFoldDB" id="A0A6J6ZK02"/>
<gene>
    <name evidence="1" type="ORF">UFOPK3046_01666</name>
</gene>
<organism evidence="1">
    <name type="scientific">freshwater metagenome</name>
    <dbReference type="NCBI Taxonomy" id="449393"/>
    <lineage>
        <taxon>unclassified sequences</taxon>
        <taxon>metagenomes</taxon>
        <taxon>ecological metagenomes</taxon>
    </lineage>
</organism>
<sequence length="120" mass="13071">MSIEIEVSDTELAVHLKGISGALAMKSHFTLPLADVAGAQVMAIDDAKTGEHMSAKFPGTRIPGVFWAGSFRSADSWQFWYVARADSVLVIDLEHEKYARLVLEVPDPQAEADKINAARS</sequence>
<evidence type="ECO:0000313" key="1">
    <source>
        <dbReference type="EMBL" id="CAB4819408.1"/>
    </source>
</evidence>